<organism evidence="4 5">
    <name type="scientific">Desulfobacter hydrogenophilus</name>
    <dbReference type="NCBI Taxonomy" id="2291"/>
    <lineage>
        <taxon>Bacteria</taxon>
        <taxon>Pseudomonadati</taxon>
        <taxon>Thermodesulfobacteriota</taxon>
        <taxon>Desulfobacteria</taxon>
        <taxon>Desulfobacterales</taxon>
        <taxon>Desulfobacteraceae</taxon>
        <taxon>Desulfobacter</taxon>
    </lineage>
</organism>
<dbReference type="Pfam" id="PF13275">
    <property type="entry name" value="S4_2"/>
    <property type="match status" value="1"/>
</dbReference>
<dbReference type="SMART" id="SM00363">
    <property type="entry name" value="S4"/>
    <property type="match status" value="1"/>
</dbReference>
<dbReference type="AlphaFoldDB" id="A0A328FG29"/>
<evidence type="ECO:0000313" key="3">
    <source>
        <dbReference type="EMBL" id="QBH12704.1"/>
    </source>
</evidence>
<evidence type="ECO:0000256" key="1">
    <source>
        <dbReference type="PROSITE-ProRule" id="PRU00182"/>
    </source>
</evidence>
<dbReference type="OrthoDB" id="9802835at2"/>
<reference evidence="4 5" key="1">
    <citation type="submission" date="2018-06" db="EMBL/GenBank/DDBJ databases">
        <title>Complete Genome Sequence of Desulfobacter hydrogenophilus (DSM3380).</title>
        <authorList>
            <person name="Marietou A."/>
            <person name="Schreiber L."/>
            <person name="Marshall I."/>
            <person name="Jorgensen B."/>
        </authorList>
    </citation>
    <scope>NUCLEOTIDE SEQUENCE [LARGE SCALE GENOMIC DNA]</scope>
    <source>
        <strain evidence="4 5">DSM 3380</strain>
    </source>
</reference>
<evidence type="ECO:0000313" key="4">
    <source>
        <dbReference type="EMBL" id="RAM03329.1"/>
    </source>
</evidence>
<evidence type="ECO:0000313" key="6">
    <source>
        <dbReference type="Proteomes" id="UP000293902"/>
    </source>
</evidence>
<dbReference type="InterPro" id="IPR036986">
    <property type="entry name" value="S4_RNA-bd_sf"/>
</dbReference>
<dbReference type="Proteomes" id="UP000293902">
    <property type="component" value="Chromosome"/>
</dbReference>
<dbReference type="Gene3D" id="3.10.290.10">
    <property type="entry name" value="RNA-binding S4 domain"/>
    <property type="match status" value="1"/>
</dbReference>
<dbReference type="EMBL" id="CP036313">
    <property type="protein sequence ID" value="QBH12704.1"/>
    <property type="molecule type" value="Genomic_DNA"/>
</dbReference>
<dbReference type="Proteomes" id="UP000248798">
    <property type="component" value="Unassembled WGS sequence"/>
</dbReference>
<accession>A0A328FG29</accession>
<keyword evidence="6" id="KW-1185">Reference proteome</keyword>
<evidence type="ECO:0000259" key="2">
    <source>
        <dbReference type="SMART" id="SM00363"/>
    </source>
</evidence>
<evidence type="ECO:0000313" key="5">
    <source>
        <dbReference type="Proteomes" id="UP000248798"/>
    </source>
</evidence>
<feature type="domain" description="RNA-binding S4" evidence="2">
    <location>
        <begin position="14"/>
        <end position="75"/>
    </location>
</feature>
<dbReference type="GO" id="GO:0003723">
    <property type="term" value="F:RNA binding"/>
    <property type="evidence" value="ECO:0007669"/>
    <property type="project" value="UniProtKB-KW"/>
</dbReference>
<name>A0A328FG29_9BACT</name>
<keyword evidence="1" id="KW-0694">RNA-binding</keyword>
<dbReference type="CDD" id="cd00165">
    <property type="entry name" value="S4"/>
    <property type="match status" value="1"/>
</dbReference>
<protein>
    <submittedName>
        <fullName evidence="4">RNA-binding S4 domain-containing protein</fullName>
    </submittedName>
</protein>
<dbReference type="EMBL" id="QLNI01000005">
    <property type="protein sequence ID" value="RAM03329.1"/>
    <property type="molecule type" value="Genomic_DNA"/>
</dbReference>
<gene>
    <name evidence="4" type="ORF">DO021_03295</name>
    <name evidence="3" type="ORF">EYB58_07170</name>
</gene>
<dbReference type="SUPFAM" id="SSF55174">
    <property type="entry name" value="Alpha-L RNA-binding motif"/>
    <property type="match status" value="1"/>
</dbReference>
<proteinExistence type="predicted"/>
<dbReference type="PROSITE" id="PS50889">
    <property type="entry name" value="S4"/>
    <property type="match status" value="1"/>
</dbReference>
<sequence>MTENRIVYITHAPVELYKVLKFENFASSGGEAKHMIADGLVRVNGRVETRKRKKILPGDVIEICGNYLEIQLDIN</sequence>
<dbReference type="InterPro" id="IPR002942">
    <property type="entry name" value="S4_RNA-bd"/>
</dbReference>
<reference evidence="3 6" key="2">
    <citation type="submission" date="2019-02" db="EMBL/GenBank/DDBJ databases">
        <title>Complete genome sequence of Desulfobacter hydrogenophilus AcRS1.</title>
        <authorList>
            <person name="Marietou A."/>
            <person name="Lund M.B."/>
            <person name="Marshall I.P.G."/>
            <person name="Schreiber L."/>
            <person name="Jorgensen B."/>
        </authorList>
    </citation>
    <scope>NUCLEOTIDE SEQUENCE [LARGE SCALE GENOMIC DNA]</scope>
    <source>
        <strain evidence="3 6">AcRS1</strain>
    </source>
</reference>
<dbReference type="RefSeq" id="WP_111953692.1">
    <property type="nucleotide sequence ID" value="NZ_CP036313.1"/>
</dbReference>